<dbReference type="GO" id="GO:0006281">
    <property type="term" value="P:DNA repair"/>
    <property type="evidence" value="ECO:0007669"/>
    <property type="project" value="TreeGrafter"/>
</dbReference>
<dbReference type="InterPro" id="IPR023198">
    <property type="entry name" value="PGP-like_dom2"/>
</dbReference>
<dbReference type="Gene3D" id="3.40.50.1000">
    <property type="entry name" value="HAD superfamily/HAD-like"/>
    <property type="match status" value="1"/>
</dbReference>
<dbReference type="SUPFAM" id="SSF56784">
    <property type="entry name" value="HAD-like"/>
    <property type="match status" value="1"/>
</dbReference>
<dbReference type="PANTHER" id="PTHR43434">
    <property type="entry name" value="PHOSPHOGLYCOLATE PHOSPHATASE"/>
    <property type="match status" value="1"/>
</dbReference>
<dbReference type="InterPro" id="IPR050155">
    <property type="entry name" value="HAD-like_hydrolase_sf"/>
</dbReference>
<dbReference type="SFLD" id="SFLDG01129">
    <property type="entry name" value="C1.5:_HAD__Beta-PGM__Phosphata"/>
    <property type="match status" value="1"/>
</dbReference>
<evidence type="ECO:0000313" key="2">
    <source>
        <dbReference type="Proteomes" id="UP000292695"/>
    </source>
</evidence>
<keyword evidence="2" id="KW-1185">Reference proteome</keyword>
<dbReference type="Gene3D" id="1.10.150.240">
    <property type="entry name" value="Putative phosphatase, domain 2"/>
    <property type="match status" value="1"/>
</dbReference>
<reference evidence="1 2" key="1">
    <citation type="submission" date="2019-02" db="EMBL/GenBank/DDBJ databases">
        <title>Kribbella capetownensis sp. nov. and Kribbella speibonae sp. nov., isolated from soil.</title>
        <authorList>
            <person name="Curtis S.M."/>
            <person name="Norton I."/>
            <person name="Everest G.J."/>
            <person name="Meyers P.R."/>
        </authorList>
    </citation>
    <scope>NUCLEOTIDE SEQUENCE [LARGE SCALE GENOMIC DNA]</scope>
    <source>
        <strain evidence="1 2">DSM 27082</strain>
    </source>
</reference>
<accession>A0A4R0I5L3</accession>
<protein>
    <submittedName>
        <fullName evidence="1">HAD family hydrolase</fullName>
    </submittedName>
</protein>
<sequence>MTDQLLALLAHTTAVLLDFDGPVTPLLPADRNAHLADATRAVLREAGTGLTDSVSATSDHLAVLRFAASNAPATLEAVERTAVQGEVDAARLAVPTPGAAEFLAACHQTRRPVVVVSNNSADSVEAFLQQHHLHDLVQEILGRPYGEPSLMKPHPELVRRALAILDRQPQSCVMIGDSVTDIEVSRAADVHSIGYAKTPERGTELQRAGADAVITDMTALAEAIHTSAAAD</sequence>
<gene>
    <name evidence="1" type="ORF">E0H50_35195</name>
</gene>
<organism evidence="1 2">
    <name type="scientific">Kribbella sindirgiensis</name>
    <dbReference type="NCBI Taxonomy" id="1124744"/>
    <lineage>
        <taxon>Bacteria</taxon>
        <taxon>Bacillati</taxon>
        <taxon>Actinomycetota</taxon>
        <taxon>Actinomycetes</taxon>
        <taxon>Propionibacteriales</taxon>
        <taxon>Kribbellaceae</taxon>
        <taxon>Kribbella</taxon>
    </lineage>
</organism>
<dbReference type="GO" id="GO:0005829">
    <property type="term" value="C:cytosol"/>
    <property type="evidence" value="ECO:0007669"/>
    <property type="project" value="TreeGrafter"/>
</dbReference>
<comment type="caution">
    <text evidence="1">The sequence shown here is derived from an EMBL/GenBank/DDBJ whole genome shotgun (WGS) entry which is preliminary data.</text>
</comment>
<dbReference type="Proteomes" id="UP000292695">
    <property type="component" value="Unassembled WGS sequence"/>
</dbReference>
<proteinExistence type="predicted"/>
<dbReference type="PANTHER" id="PTHR43434:SF1">
    <property type="entry name" value="PHOSPHOGLYCOLATE PHOSPHATASE"/>
    <property type="match status" value="1"/>
</dbReference>
<dbReference type="NCBIfam" id="TIGR01549">
    <property type="entry name" value="HAD-SF-IA-v1"/>
    <property type="match status" value="1"/>
</dbReference>
<dbReference type="SFLD" id="SFLDS00003">
    <property type="entry name" value="Haloacid_Dehalogenase"/>
    <property type="match status" value="1"/>
</dbReference>
<dbReference type="Pfam" id="PF00702">
    <property type="entry name" value="Hydrolase"/>
    <property type="match status" value="1"/>
</dbReference>
<dbReference type="GO" id="GO:0008967">
    <property type="term" value="F:phosphoglycolate phosphatase activity"/>
    <property type="evidence" value="ECO:0007669"/>
    <property type="project" value="TreeGrafter"/>
</dbReference>
<dbReference type="EMBL" id="SJKA01000018">
    <property type="protein sequence ID" value="TCC22414.1"/>
    <property type="molecule type" value="Genomic_DNA"/>
</dbReference>
<dbReference type="OrthoDB" id="9793014at2"/>
<keyword evidence="1" id="KW-0378">Hydrolase</keyword>
<evidence type="ECO:0000313" key="1">
    <source>
        <dbReference type="EMBL" id="TCC22414.1"/>
    </source>
</evidence>
<dbReference type="InterPro" id="IPR023214">
    <property type="entry name" value="HAD_sf"/>
</dbReference>
<dbReference type="InterPro" id="IPR036412">
    <property type="entry name" value="HAD-like_sf"/>
</dbReference>
<dbReference type="RefSeq" id="WP_131295325.1">
    <property type="nucleotide sequence ID" value="NZ_SJKA01000018.1"/>
</dbReference>
<dbReference type="AlphaFoldDB" id="A0A4R0I5L3"/>
<name>A0A4R0I5L3_9ACTN</name>
<dbReference type="InterPro" id="IPR006439">
    <property type="entry name" value="HAD-SF_hydro_IA"/>
</dbReference>